<reference evidence="1" key="1">
    <citation type="submission" date="2019-04" db="EMBL/GenBank/DDBJ databases">
        <title>Friends and foes A comparative genomics studyof 23 Aspergillus species from section Flavi.</title>
        <authorList>
            <consortium name="DOE Joint Genome Institute"/>
            <person name="Kjaerbolling I."/>
            <person name="Vesth T."/>
            <person name="Frisvad J.C."/>
            <person name="Nybo J.L."/>
            <person name="Theobald S."/>
            <person name="Kildgaard S."/>
            <person name="Isbrandt T."/>
            <person name="Kuo A."/>
            <person name="Sato A."/>
            <person name="Lyhne E.K."/>
            <person name="Kogle M.E."/>
            <person name="Wiebenga A."/>
            <person name="Kun R.S."/>
            <person name="Lubbers R.J."/>
            <person name="Makela M.R."/>
            <person name="Barry K."/>
            <person name="Chovatia M."/>
            <person name="Clum A."/>
            <person name="Daum C."/>
            <person name="Haridas S."/>
            <person name="He G."/>
            <person name="LaButti K."/>
            <person name="Lipzen A."/>
            <person name="Mondo S."/>
            <person name="Riley R."/>
            <person name="Salamov A."/>
            <person name="Simmons B.A."/>
            <person name="Magnuson J.K."/>
            <person name="Henrissat B."/>
            <person name="Mortensen U.H."/>
            <person name="Larsen T.O."/>
            <person name="Devries R.P."/>
            <person name="Grigoriev I.V."/>
            <person name="Machida M."/>
            <person name="Baker S.E."/>
            <person name="Andersen M.R."/>
        </authorList>
    </citation>
    <scope>NUCLEOTIDE SEQUENCE [LARGE SCALE GENOMIC DNA]</scope>
    <source>
        <strain evidence="1">IBT 14317</strain>
    </source>
</reference>
<dbReference type="Proteomes" id="UP000326877">
    <property type="component" value="Unassembled WGS sequence"/>
</dbReference>
<evidence type="ECO:0000313" key="1">
    <source>
        <dbReference type="EMBL" id="KAE8393567.1"/>
    </source>
</evidence>
<organism evidence="1">
    <name type="scientific">Petromyces alliaceus</name>
    <name type="common">Aspergillus alliaceus</name>
    <dbReference type="NCBI Taxonomy" id="209559"/>
    <lineage>
        <taxon>Eukaryota</taxon>
        <taxon>Fungi</taxon>
        <taxon>Dikarya</taxon>
        <taxon>Ascomycota</taxon>
        <taxon>Pezizomycotina</taxon>
        <taxon>Eurotiomycetes</taxon>
        <taxon>Eurotiomycetidae</taxon>
        <taxon>Eurotiales</taxon>
        <taxon>Aspergillaceae</taxon>
        <taxon>Aspergillus</taxon>
        <taxon>Aspergillus subgen. Circumdati</taxon>
    </lineage>
</organism>
<gene>
    <name evidence="1" type="ORF">BDV23DRAFT_180622</name>
</gene>
<dbReference type="AlphaFoldDB" id="A0A5N7CI69"/>
<proteinExistence type="predicted"/>
<dbReference type="EMBL" id="ML735229">
    <property type="protein sequence ID" value="KAE8393567.1"/>
    <property type="molecule type" value="Genomic_DNA"/>
</dbReference>
<protein>
    <submittedName>
        <fullName evidence="1">Uncharacterized protein</fullName>
    </submittedName>
</protein>
<name>A0A5N7CI69_PETAA</name>
<sequence length="157" mass="15729">MTETLVVSTTVHPVAAAPTVSNISGGSPATVLVTAGDDVGSGSWYDSAPVYVSGPSASGVSGPSSSSSSANANTNAGTNLDSIIPSSTSGPTFSFGTSAGILSSSVGVADLIAEGFASELILAYTEAKAIQNTRQDLDVPYRSMQQMMGYLDNDPVD</sequence>
<accession>A0A5N7CI69</accession>